<keyword evidence="7" id="KW-0456">Lyase</keyword>
<keyword evidence="4" id="KW-0408">Iron</keyword>
<feature type="domain" description="Radical SAM core" evidence="6">
    <location>
        <begin position="102"/>
        <end position="307"/>
    </location>
</feature>
<sequence>MFKSTINVVNLYELMKKKRHGDTNYFLTARCFIKQLETPCVYDTAKDELYELDDAAFDFFKKAASTGGTAQHGDSSFVSYCLDEGLISTTPAAVVRPAVSQSPCPSLRYLELQLTAQCNLKCKHCFVGDSRPVHLPLDTVVHILREFEVMQGLRLLITGGEPLMYPDFAALNEILPEFALRKILLTNGVLLSDELLKCLNVDEIQISIDGLEYGHDAIRGSGQYKKAVSAIKRAQKAGYDVSASTIIHSENAGEFAAMEKLFIDMNIKDWTVDVPVAMGAMLRNESLCLPPEEAGRLLSYGFQGGGVHGGGNGQWACGVHLMSVAASGGVSKCLYYAGEPVGTVDDGLKYCWSRINPLPLSKLACSGCPEIDTCRGGCRYRAAALGDPLGKDLFKCHSLTFNLNLV</sequence>
<evidence type="ECO:0000313" key="7">
    <source>
        <dbReference type="EMBL" id="KWT84144.1"/>
    </source>
</evidence>
<evidence type="ECO:0000259" key="6">
    <source>
        <dbReference type="PROSITE" id="PS51918"/>
    </source>
</evidence>
<organism evidence="7 8">
    <name type="scientific">Candidatus Magnetominusculus xianensis</name>
    <dbReference type="NCBI Taxonomy" id="1748249"/>
    <lineage>
        <taxon>Bacteria</taxon>
        <taxon>Pseudomonadati</taxon>
        <taxon>Nitrospirota</taxon>
        <taxon>Nitrospiria</taxon>
        <taxon>Nitrospirales</taxon>
        <taxon>Nitrospiraceae</taxon>
        <taxon>Candidatus Magnetominusculus</taxon>
    </lineage>
</organism>
<dbReference type="SFLD" id="SFLDG01067">
    <property type="entry name" value="SPASM/twitch_domain_containing"/>
    <property type="match status" value="1"/>
</dbReference>
<dbReference type="InterPro" id="IPR007197">
    <property type="entry name" value="rSAM"/>
</dbReference>
<evidence type="ECO:0000256" key="1">
    <source>
        <dbReference type="ARBA" id="ARBA00001966"/>
    </source>
</evidence>
<dbReference type="SMART" id="SM00729">
    <property type="entry name" value="Elp3"/>
    <property type="match status" value="1"/>
</dbReference>
<dbReference type="EC" id="4.1.99.18" evidence="7"/>
<dbReference type="InterPro" id="IPR050377">
    <property type="entry name" value="Radical_SAM_PqqE_MftC-like"/>
</dbReference>
<name>A0ABR5SFE7_9BACT</name>
<dbReference type="Proteomes" id="UP000060487">
    <property type="component" value="Unassembled WGS sequence"/>
</dbReference>
<dbReference type="PROSITE" id="PS51918">
    <property type="entry name" value="RADICAL_SAM"/>
    <property type="match status" value="1"/>
</dbReference>
<keyword evidence="3" id="KW-0479">Metal-binding</keyword>
<evidence type="ECO:0000313" key="8">
    <source>
        <dbReference type="Proteomes" id="UP000060487"/>
    </source>
</evidence>
<dbReference type="SUPFAM" id="SSF102114">
    <property type="entry name" value="Radical SAM enzymes"/>
    <property type="match status" value="1"/>
</dbReference>
<keyword evidence="2" id="KW-0949">S-adenosyl-L-methionine</keyword>
<comment type="caution">
    <text evidence="7">The sequence shown here is derived from an EMBL/GenBank/DDBJ whole genome shotgun (WGS) entry which is preliminary data.</text>
</comment>
<dbReference type="SFLD" id="SFLDS00029">
    <property type="entry name" value="Radical_SAM"/>
    <property type="match status" value="1"/>
</dbReference>
<evidence type="ECO:0000256" key="2">
    <source>
        <dbReference type="ARBA" id="ARBA00022691"/>
    </source>
</evidence>
<evidence type="ECO:0000256" key="3">
    <source>
        <dbReference type="ARBA" id="ARBA00022723"/>
    </source>
</evidence>
<accession>A0ABR5SFE7</accession>
<proteinExistence type="predicted"/>
<dbReference type="GO" id="GO:0016829">
    <property type="term" value="F:lyase activity"/>
    <property type="evidence" value="ECO:0007669"/>
    <property type="project" value="UniProtKB-KW"/>
</dbReference>
<dbReference type="PANTHER" id="PTHR11228:SF7">
    <property type="entry name" value="PQQA PEPTIDE CYCLASE"/>
    <property type="match status" value="1"/>
</dbReference>
<gene>
    <name evidence="7" type="ORF">ASN18_2072</name>
</gene>
<evidence type="ECO:0000256" key="4">
    <source>
        <dbReference type="ARBA" id="ARBA00023004"/>
    </source>
</evidence>
<reference evidence="7 8" key="1">
    <citation type="submission" date="2015-11" db="EMBL/GenBank/DDBJ databases">
        <authorList>
            <person name="Lin W."/>
        </authorList>
    </citation>
    <scope>NUCLEOTIDE SEQUENCE [LARGE SCALE GENOMIC DNA]</scope>
    <source>
        <strain evidence="7 8">HCH-1</strain>
    </source>
</reference>
<dbReference type="EMBL" id="LNQR01000070">
    <property type="protein sequence ID" value="KWT84144.1"/>
    <property type="molecule type" value="Genomic_DNA"/>
</dbReference>
<dbReference type="InterPro" id="IPR013785">
    <property type="entry name" value="Aldolase_TIM"/>
</dbReference>
<dbReference type="InterPro" id="IPR006638">
    <property type="entry name" value="Elp3/MiaA/NifB-like_rSAM"/>
</dbReference>
<dbReference type="RefSeq" id="WP_085052674.1">
    <property type="nucleotide sequence ID" value="NZ_LNQR01000070.1"/>
</dbReference>
<dbReference type="InterPro" id="IPR058240">
    <property type="entry name" value="rSAM_sf"/>
</dbReference>
<dbReference type="Pfam" id="PF04055">
    <property type="entry name" value="Radical_SAM"/>
    <property type="match status" value="1"/>
</dbReference>
<dbReference type="PANTHER" id="PTHR11228">
    <property type="entry name" value="RADICAL SAM DOMAIN PROTEIN"/>
    <property type="match status" value="1"/>
</dbReference>
<keyword evidence="5" id="KW-0411">Iron-sulfur</keyword>
<evidence type="ECO:0000256" key="5">
    <source>
        <dbReference type="ARBA" id="ARBA00023014"/>
    </source>
</evidence>
<dbReference type="Gene3D" id="3.20.20.70">
    <property type="entry name" value="Aldolase class I"/>
    <property type="match status" value="1"/>
</dbReference>
<comment type="cofactor">
    <cofactor evidence="1">
        <name>[4Fe-4S] cluster</name>
        <dbReference type="ChEBI" id="CHEBI:49883"/>
    </cofactor>
</comment>
<protein>
    <submittedName>
        <fullName evidence="7">Radical SAM protein</fullName>
        <ecNumber evidence="7">4.1.99.18</ecNumber>
    </submittedName>
</protein>
<dbReference type="CDD" id="cd01335">
    <property type="entry name" value="Radical_SAM"/>
    <property type="match status" value="1"/>
</dbReference>
<keyword evidence="8" id="KW-1185">Reference proteome</keyword>